<accession>X1PHZ3</accession>
<dbReference type="AlphaFoldDB" id="X1PHZ3"/>
<reference evidence="1" key="1">
    <citation type="journal article" date="2014" name="Front. Microbiol.">
        <title>High frequency of phylogenetically diverse reductive dehalogenase-homologous genes in deep subseafloor sedimentary metagenomes.</title>
        <authorList>
            <person name="Kawai M."/>
            <person name="Futagami T."/>
            <person name="Toyoda A."/>
            <person name="Takaki Y."/>
            <person name="Nishi S."/>
            <person name="Hori S."/>
            <person name="Arai W."/>
            <person name="Tsubouchi T."/>
            <person name="Morono Y."/>
            <person name="Uchiyama I."/>
            <person name="Ito T."/>
            <person name="Fujiyama A."/>
            <person name="Inagaki F."/>
            <person name="Takami H."/>
        </authorList>
    </citation>
    <scope>NUCLEOTIDE SEQUENCE</scope>
    <source>
        <strain evidence="1">Expedition CK06-06</strain>
    </source>
</reference>
<dbReference type="EMBL" id="BARV01030505">
    <property type="protein sequence ID" value="GAI42131.1"/>
    <property type="molecule type" value="Genomic_DNA"/>
</dbReference>
<gene>
    <name evidence="1" type="ORF">S06H3_48446</name>
</gene>
<proteinExistence type="predicted"/>
<sequence length="50" mass="5664">METKIGEVKGYTITYDTRVKLFHLKNAEGEEVGSGKTQAFTGLYCFQFLL</sequence>
<evidence type="ECO:0000313" key="1">
    <source>
        <dbReference type="EMBL" id="GAI42131.1"/>
    </source>
</evidence>
<organism evidence="1">
    <name type="scientific">marine sediment metagenome</name>
    <dbReference type="NCBI Taxonomy" id="412755"/>
    <lineage>
        <taxon>unclassified sequences</taxon>
        <taxon>metagenomes</taxon>
        <taxon>ecological metagenomes</taxon>
    </lineage>
</organism>
<name>X1PHZ3_9ZZZZ</name>
<protein>
    <submittedName>
        <fullName evidence="1">Uncharacterized protein</fullName>
    </submittedName>
</protein>
<comment type="caution">
    <text evidence="1">The sequence shown here is derived from an EMBL/GenBank/DDBJ whole genome shotgun (WGS) entry which is preliminary data.</text>
</comment>